<reference evidence="3" key="1">
    <citation type="journal article" date="2023" name="Commun. Biol.">
        <title>Genome analysis of Parmales, the sister group of diatoms, reveals the evolutionary specialization of diatoms from phago-mixotrophs to photoautotrophs.</title>
        <authorList>
            <person name="Ban H."/>
            <person name="Sato S."/>
            <person name="Yoshikawa S."/>
            <person name="Yamada K."/>
            <person name="Nakamura Y."/>
            <person name="Ichinomiya M."/>
            <person name="Sato N."/>
            <person name="Blanc-Mathieu R."/>
            <person name="Endo H."/>
            <person name="Kuwata A."/>
            <person name="Ogata H."/>
        </authorList>
    </citation>
    <scope>NUCLEOTIDE SEQUENCE [LARGE SCALE GENOMIC DNA]</scope>
    <source>
        <strain evidence="3">NIES 3700</strain>
    </source>
</reference>
<feature type="region of interest" description="Disordered" evidence="1">
    <location>
        <begin position="134"/>
        <end position="205"/>
    </location>
</feature>
<evidence type="ECO:0000313" key="3">
    <source>
        <dbReference type="Proteomes" id="UP001165122"/>
    </source>
</evidence>
<proteinExistence type="predicted"/>
<evidence type="ECO:0000313" key="2">
    <source>
        <dbReference type="EMBL" id="GMI16297.1"/>
    </source>
</evidence>
<feature type="compositionally biased region" description="Low complexity" evidence="1">
    <location>
        <begin position="137"/>
        <end position="171"/>
    </location>
</feature>
<sequence>MVHKNVTAFLKRVDALTPSSSSDNFASVALYLSLKSRHAQAIIENWRTRITSGTHANELYYGLIPDFKVVNSFFALKDYHEENPEFREMLFDELCPLLIAKIVGAGGKGEIEGVVNGWESGWCEGDGLRRCKNALNTDAAPPSADSPAAPLQPPSSTTSTTTAAAATITTTNDDDDASVSSTDSAPPTPALPSSLPQPPNSSALPKTLTKHLSTIAANELTLSIYRDPMLRLSQILTSPTSSLNGWLLSALPSKTPLKPSSAPQFPHPPPNMYGLHSNLLDVDIEKSILELKDYELSLSLTIAARKGIVKALDGKSGSVETLEYCEDIFKRLKSWKENVVLVGKEVEGAIELEGGEVPRNEVVVDEFEEVGKWKEVVKRKKGEGGGGGKRVKR</sequence>
<comment type="caution">
    <text evidence="2">The sequence shown here is derived from an EMBL/GenBank/DDBJ whole genome shotgun (WGS) entry which is preliminary data.</text>
</comment>
<name>A0A9W7FP51_9STRA</name>
<evidence type="ECO:0000256" key="1">
    <source>
        <dbReference type="SAM" id="MobiDB-lite"/>
    </source>
</evidence>
<protein>
    <submittedName>
        <fullName evidence="2">Uncharacterized protein</fullName>
    </submittedName>
</protein>
<organism evidence="2 3">
    <name type="scientific">Triparma laevis f. longispina</name>
    <dbReference type="NCBI Taxonomy" id="1714387"/>
    <lineage>
        <taxon>Eukaryota</taxon>
        <taxon>Sar</taxon>
        <taxon>Stramenopiles</taxon>
        <taxon>Ochrophyta</taxon>
        <taxon>Bolidophyceae</taxon>
        <taxon>Parmales</taxon>
        <taxon>Triparmaceae</taxon>
        <taxon>Triparma</taxon>
    </lineage>
</organism>
<accession>A0A9W7FP51</accession>
<dbReference type="OrthoDB" id="10545159at2759"/>
<dbReference type="AlphaFoldDB" id="A0A9W7FP51"/>
<dbReference type="Proteomes" id="UP001165122">
    <property type="component" value="Unassembled WGS sequence"/>
</dbReference>
<feature type="compositionally biased region" description="Pro residues" evidence="1">
    <location>
        <begin position="186"/>
        <end position="199"/>
    </location>
</feature>
<gene>
    <name evidence="2" type="ORF">TrLO_g11955</name>
</gene>
<dbReference type="EMBL" id="BRXW01000248">
    <property type="protein sequence ID" value="GMI16297.1"/>
    <property type="molecule type" value="Genomic_DNA"/>
</dbReference>
<keyword evidence="3" id="KW-1185">Reference proteome</keyword>